<name>A0A450WI26_9GAMM</name>
<protein>
    <submittedName>
        <fullName evidence="2">Ogr/Delta-like zinc finger</fullName>
    </submittedName>
</protein>
<reference evidence="2" key="1">
    <citation type="submission" date="2019-02" db="EMBL/GenBank/DDBJ databases">
        <authorList>
            <person name="Gruber-Vodicka R. H."/>
            <person name="Seah K. B. B."/>
        </authorList>
    </citation>
    <scope>NUCLEOTIDE SEQUENCE</scope>
    <source>
        <strain evidence="2">BECK_BY7</strain>
    </source>
</reference>
<evidence type="ECO:0000259" key="1">
    <source>
        <dbReference type="Pfam" id="PF04606"/>
    </source>
</evidence>
<feature type="domain" description="Zinc finger Ogr/Delta-type" evidence="1">
    <location>
        <begin position="6"/>
        <end position="56"/>
    </location>
</feature>
<dbReference type="AlphaFoldDB" id="A0A450WI26"/>
<dbReference type="EMBL" id="CAADFN010000025">
    <property type="protein sequence ID" value="VFK16681.1"/>
    <property type="molecule type" value="Genomic_DNA"/>
</dbReference>
<dbReference type="Pfam" id="PF04606">
    <property type="entry name" value="Ogr_Delta"/>
    <property type="match status" value="1"/>
</dbReference>
<accession>A0A450WI26</accession>
<proteinExistence type="predicted"/>
<organism evidence="2">
    <name type="scientific">Candidatus Kentrum sp. LFY</name>
    <dbReference type="NCBI Taxonomy" id="2126342"/>
    <lineage>
        <taxon>Bacteria</taxon>
        <taxon>Pseudomonadati</taxon>
        <taxon>Pseudomonadota</taxon>
        <taxon>Gammaproteobacteria</taxon>
        <taxon>Candidatus Kentrum</taxon>
    </lineage>
</organism>
<dbReference type="InterPro" id="IPR007684">
    <property type="entry name" value="Znf_Ogr/Delta"/>
</dbReference>
<gene>
    <name evidence="2" type="ORF">BECKLFY1418C_GA0070996_102522</name>
</gene>
<evidence type="ECO:0000313" key="2">
    <source>
        <dbReference type="EMBL" id="VFK16681.1"/>
    </source>
</evidence>
<sequence length="93" mass="10943">MSRISCPKCKSTATVLSSREEMKDTPDAFLKRSYCRCTNPDCRTEFRVTTSFDHYLRQNEEHHGSNRTRIDFKLLNEIVQEYSRKHQVIGCNP</sequence>